<name>A0AAE3YV43_9ACTN</name>
<feature type="region of interest" description="Disordered" evidence="1">
    <location>
        <begin position="460"/>
        <end position="479"/>
    </location>
</feature>
<feature type="region of interest" description="Disordered" evidence="1">
    <location>
        <begin position="243"/>
        <end position="309"/>
    </location>
</feature>
<evidence type="ECO:0000313" key="2">
    <source>
        <dbReference type="EMBL" id="MDR7278541.1"/>
    </source>
</evidence>
<dbReference type="AlphaFoldDB" id="A0AAE3YV43"/>
<feature type="region of interest" description="Disordered" evidence="1">
    <location>
        <begin position="423"/>
        <end position="455"/>
    </location>
</feature>
<dbReference type="InterPro" id="IPR010310">
    <property type="entry name" value="T7SS_ESAT-6-like"/>
</dbReference>
<dbReference type="Pfam" id="PF06013">
    <property type="entry name" value="WXG100"/>
    <property type="match status" value="1"/>
</dbReference>
<feature type="compositionally biased region" description="Low complexity" evidence="1">
    <location>
        <begin position="423"/>
        <end position="438"/>
    </location>
</feature>
<dbReference type="InterPro" id="IPR036689">
    <property type="entry name" value="ESAT-6-like_sf"/>
</dbReference>
<sequence>MADKYGVQSWEEMVRQVVVHGKPAHLRSAAAGWELALRNLNSVKTSLDGNVADLGTTWKGEAYESFKAHIERISANLQSISDGANELSTVVGTLNESADRLEAAQSEIPIPAGIEDEVAAARNEDQGIADGLFEAAAVAAIGLPFGPLGVALGTAAGAALAATGAIDALRDWLNDRTDEARVIYNRVNFEIEGEAAGTPGGNITAGADALPYAEVPLSTAGPGGGLGALTGGAGVAGATPALSAAPSTAAGPFDPAAGGTPPLGAGTAGFDPSATAAPPATGAFDPSTTSLPAAGGLAPGTVPSASTIDPDALGGTGLAGAGGGLGTGGLGAPSAGGLGGLGTGGLGAGGIGSPSGAGGPGAGGLGAGGLGAGGLVGGGALGKPVAPAVPGIAGVGGAGPVAAGARGAGKGAAGKPTLPGGAVAGSAATGRPGAPGPAGLAGAGQGGAGYGAEEEHGTWLTEDEDVWGGNEAVAPGVLR</sequence>
<reference evidence="2" key="1">
    <citation type="submission" date="2023-07" db="EMBL/GenBank/DDBJ databases">
        <title>Sequencing the genomes of 1000 actinobacteria strains.</title>
        <authorList>
            <person name="Klenk H.-P."/>
        </authorList>
    </citation>
    <scope>NUCLEOTIDE SEQUENCE</scope>
    <source>
        <strain evidence="2">DSM 44707</strain>
    </source>
</reference>
<dbReference type="RefSeq" id="WP_310371523.1">
    <property type="nucleotide sequence ID" value="NZ_JAVDYB010000001.1"/>
</dbReference>
<protein>
    <submittedName>
        <fullName evidence="2">Uncharacterized protein YukE</fullName>
    </submittedName>
</protein>
<keyword evidence="3" id="KW-1185">Reference proteome</keyword>
<dbReference type="Gene3D" id="1.10.287.1060">
    <property type="entry name" value="ESAT-6-like"/>
    <property type="match status" value="1"/>
</dbReference>
<organism evidence="2 3">
    <name type="scientific">Catenuloplanes atrovinosus</name>
    <dbReference type="NCBI Taxonomy" id="137266"/>
    <lineage>
        <taxon>Bacteria</taxon>
        <taxon>Bacillati</taxon>
        <taxon>Actinomycetota</taxon>
        <taxon>Actinomycetes</taxon>
        <taxon>Micromonosporales</taxon>
        <taxon>Micromonosporaceae</taxon>
        <taxon>Catenuloplanes</taxon>
    </lineage>
</organism>
<dbReference type="EMBL" id="JAVDYB010000001">
    <property type="protein sequence ID" value="MDR7278541.1"/>
    <property type="molecule type" value="Genomic_DNA"/>
</dbReference>
<dbReference type="Proteomes" id="UP001183643">
    <property type="component" value="Unassembled WGS sequence"/>
</dbReference>
<accession>A0AAE3YV43</accession>
<feature type="compositionally biased region" description="Low complexity" evidence="1">
    <location>
        <begin position="243"/>
        <end position="286"/>
    </location>
</feature>
<dbReference type="SUPFAM" id="SSF140453">
    <property type="entry name" value="EsxAB dimer-like"/>
    <property type="match status" value="1"/>
</dbReference>
<gene>
    <name evidence="2" type="ORF">J2S41_005319</name>
</gene>
<evidence type="ECO:0000313" key="3">
    <source>
        <dbReference type="Proteomes" id="UP001183643"/>
    </source>
</evidence>
<comment type="caution">
    <text evidence="2">The sequence shown here is derived from an EMBL/GenBank/DDBJ whole genome shotgun (WGS) entry which is preliminary data.</text>
</comment>
<feature type="compositionally biased region" description="Gly residues" evidence="1">
    <location>
        <begin position="439"/>
        <end position="450"/>
    </location>
</feature>
<evidence type="ECO:0000256" key="1">
    <source>
        <dbReference type="SAM" id="MobiDB-lite"/>
    </source>
</evidence>
<proteinExistence type="predicted"/>